<keyword evidence="11 15" id="KW-1015">Disulfide bond</keyword>
<dbReference type="GO" id="GO:0006898">
    <property type="term" value="P:receptor-mediated endocytosis"/>
    <property type="evidence" value="ECO:0007669"/>
    <property type="project" value="TreeGrafter"/>
</dbReference>
<dbReference type="Pfam" id="PF07645">
    <property type="entry name" value="EGF_CA"/>
    <property type="match status" value="1"/>
</dbReference>
<evidence type="ECO:0000259" key="17">
    <source>
        <dbReference type="PROSITE" id="PS01186"/>
    </source>
</evidence>
<keyword evidence="4" id="KW-0597">Phosphoprotein</keyword>
<dbReference type="FunFam" id="4.10.400.10:FF:000002">
    <property type="entry name" value="Low-density lipoprotein receptor-related protein 1"/>
    <property type="match status" value="1"/>
</dbReference>
<dbReference type="InterPro" id="IPR000742">
    <property type="entry name" value="EGF"/>
</dbReference>
<dbReference type="InterPro" id="IPR001881">
    <property type="entry name" value="EGF-like_Ca-bd_dom"/>
</dbReference>
<reference evidence="18" key="2">
    <citation type="submission" date="2025-09" db="UniProtKB">
        <authorList>
            <consortium name="Ensembl"/>
        </authorList>
    </citation>
    <scope>IDENTIFICATION</scope>
</reference>
<evidence type="ECO:0000256" key="6">
    <source>
        <dbReference type="ARBA" id="ARBA00022729"/>
    </source>
</evidence>
<feature type="disulfide bond" evidence="15">
    <location>
        <begin position="268"/>
        <end position="283"/>
    </location>
</feature>
<dbReference type="Pfam" id="PF14670">
    <property type="entry name" value="FXa_inhibition"/>
    <property type="match status" value="1"/>
</dbReference>
<keyword evidence="6" id="KW-0732">Signal</keyword>
<dbReference type="InterPro" id="IPR018097">
    <property type="entry name" value="EGF_Ca-bd_CS"/>
</dbReference>
<comment type="subcellular location">
    <subcellularLocation>
        <location evidence="2">Endomembrane system</location>
    </subcellularLocation>
    <subcellularLocation>
        <location evidence="14">Endosome lumen</location>
    </subcellularLocation>
    <subcellularLocation>
        <location evidence="1">Membrane</location>
        <topology evidence="1">Single-pass membrane protein</topology>
    </subcellularLocation>
</comment>
<feature type="disulfide bond" evidence="15">
    <location>
        <begin position="58"/>
        <end position="73"/>
    </location>
</feature>
<dbReference type="PROSITE" id="PS01187">
    <property type="entry name" value="EGF_CA"/>
    <property type="match status" value="1"/>
</dbReference>
<keyword evidence="3" id="KW-0245">EGF-like domain</keyword>
<keyword evidence="10 16" id="KW-0472">Membrane</keyword>
<dbReference type="SMART" id="SM00181">
    <property type="entry name" value="EGF"/>
    <property type="match status" value="3"/>
</dbReference>
<keyword evidence="9 16" id="KW-1133">Transmembrane helix</keyword>
<dbReference type="FunFam" id="4.10.400.10:FF:000045">
    <property type="entry name" value="Low-density lipoprotein receptor-related protein 2"/>
    <property type="match status" value="1"/>
</dbReference>
<dbReference type="FunFam" id="4.10.400.10:FF:000147">
    <property type="entry name" value="Low-density lipoprotein receptor-related protein 2"/>
    <property type="match status" value="1"/>
</dbReference>
<evidence type="ECO:0000256" key="15">
    <source>
        <dbReference type="PROSITE-ProRule" id="PRU00124"/>
    </source>
</evidence>
<keyword evidence="7" id="KW-0677">Repeat</keyword>
<feature type="disulfide bond" evidence="15">
    <location>
        <begin position="185"/>
        <end position="200"/>
    </location>
</feature>
<evidence type="ECO:0000256" key="8">
    <source>
        <dbReference type="ARBA" id="ARBA00022753"/>
    </source>
</evidence>
<dbReference type="GO" id="GO:0016324">
    <property type="term" value="C:apical plasma membrane"/>
    <property type="evidence" value="ECO:0007669"/>
    <property type="project" value="TreeGrafter"/>
</dbReference>
<evidence type="ECO:0000256" key="16">
    <source>
        <dbReference type="SAM" id="Phobius"/>
    </source>
</evidence>
<reference evidence="18" key="1">
    <citation type="submission" date="2025-08" db="UniProtKB">
        <authorList>
            <consortium name="Ensembl"/>
        </authorList>
    </citation>
    <scope>IDENTIFICATION</scope>
</reference>
<dbReference type="InterPro" id="IPR049883">
    <property type="entry name" value="NOTCH1_EGF-like"/>
</dbReference>
<dbReference type="SMART" id="SM00192">
    <property type="entry name" value="LDLa"/>
    <property type="match status" value="6"/>
</dbReference>
<dbReference type="Pfam" id="PF00057">
    <property type="entry name" value="Ldl_recept_a"/>
    <property type="match status" value="6"/>
</dbReference>
<dbReference type="CDD" id="cd00112">
    <property type="entry name" value="LDLa"/>
    <property type="match status" value="5"/>
</dbReference>
<dbReference type="PROSITE" id="PS01209">
    <property type="entry name" value="LDLRA_1"/>
    <property type="match status" value="3"/>
</dbReference>
<dbReference type="GeneTree" id="ENSGT00940000157232"/>
<feature type="transmembrane region" description="Helical" evidence="16">
    <location>
        <begin position="84"/>
        <end position="105"/>
    </location>
</feature>
<evidence type="ECO:0000256" key="11">
    <source>
        <dbReference type="ARBA" id="ARBA00023157"/>
    </source>
</evidence>
<protein>
    <submittedName>
        <fullName evidence="18">LDL receptor related protein 2</fullName>
    </submittedName>
</protein>
<dbReference type="Gene3D" id="2.10.25.10">
    <property type="entry name" value="Laminin"/>
    <property type="match status" value="2"/>
</dbReference>
<feature type="disulfide bond" evidence="15">
    <location>
        <begin position="173"/>
        <end position="191"/>
    </location>
</feature>
<feature type="domain" description="EGF-like" evidence="17">
    <location>
        <begin position="390"/>
        <end position="405"/>
    </location>
</feature>
<dbReference type="SUPFAM" id="SSF57196">
    <property type="entry name" value="EGF/Laminin"/>
    <property type="match status" value="2"/>
</dbReference>
<dbReference type="PROSITE" id="PS50068">
    <property type="entry name" value="LDLRA_2"/>
    <property type="match status" value="6"/>
</dbReference>
<dbReference type="GO" id="GO:0031904">
    <property type="term" value="C:endosome lumen"/>
    <property type="evidence" value="ECO:0007669"/>
    <property type="project" value="UniProtKB-SubCell"/>
</dbReference>
<gene>
    <name evidence="18" type="primary">LRP2</name>
</gene>
<dbReference type="InterPro" id="IPR051221">
    <property type="entry name" value="LDLR-related"/>
</dbReference>
<comment type="caution">
    <text evidence="15">Lacks conserved residue(s) required for the propagation of feature annotation.</text>
</comment>
<dbReference type="FunFam" id="2.10.25.10:FF:000037">
    <property type="entry name" value="Signal peptide, CUB domain and EGF-like domain-containing 2"/>
    <property type="match status" value="1"/>
</dbReference>
<feature type="disulfide bond" evidence="15">
    <location>
        <begin position="143"/>
        <end position="158"/>
    </location>
</feature>
<feature type="disulfide bond" evidence="15">
    <location>
        <begin position="249"/>
        <end position="261"/>
    </location>
</feature>
<organism evidence="18 19">
    <name type="scientific">Laticauda laticaudata</name>
    <name type="common">Blue-ringed sea krait</name>
    <name type="synonym">Blue-lipped sea krait</name>
    <dbReference type="NCBI Taxonomy" id="8630"/>
    <lineage>
        <taxon>Eukaryota</taxon>
        <taxon>Metazoa</taxon>
        <taxon>Chordata</taxon>
        <taxon>Craniata</taxon>
        <taxon>Vertebrata</taxon>
        <taxon>Euteleostomi</taxon>
        <taxon>Lepidosauria</taxon>
        <taxon>Squamata</taxon>
        <taxon>Bifurcata</taxon>
        <taxon>Unidentata</taxon>
        <taxon>Episquamata</taxon>
        <taxon>Toxicofera</taxon>
        <taxon>Serpentes</taxon>
        <taxon>Colubroidea</taxon>
        <taxon>Elapidae</taxon>
        <taxon>Laticaudinae</taxon>
        <taxon>Laticauda</taxon>
    </lineage>
</organism>
<keyword evidence="5 16" id="KW-0812">Transmembrane</keyword>
<sequence length="424" mass="47164">MLTLQCTLYRINTATVWLLSSNQITCVEDPSNEPPTLQCGSYSFSCGNGRCVPRFYRCDGVDDCHDNTDEQNCGSLSKTGFCSIGFYFCWFHLTISLLVCLKVIAYCRKLSMFIYLFFCSDNSCATSAFTCRNGQCIPSRWRCDKHNDCLDNSDELHCPTQGSTTCPTSLFTCDNSKCIPKLWLCDTDNDCGDGSDEKNCTTRPPGMCHQTEFQCQSDGNCIPASWECDGHPDCVDGSDEHHRCPPRTCPPSFFRCDNGNCIFQAWVCDGDNDCRDRSDERDCPTQPFRCPSWQWQCPGHSICVNLSKVCDNLADCPNGADESPLYQETCLDNNAGCTHGCIQGPFGAQCSCPFGYQLANDSKTCEDINECDSPGFCSQHCHNERGSFRCYCDDGYILESNGKTCKVTGEGYPNYKVIGTDINA</sequence>
<dbReference type="GO" id="GO:0042562">
    <property type="term" value="F:hormone binding"/>
    <property type="evidence" value="ECO:0007669"/>
    <property type="project" value="TreeGrafter"/>
</dbReference>
<evidence type="ECO:0000256" key="10">
    <source>
        <dbReference type="ARBA" id="ARBA00023136"/>
    </source>
</evidence>
<keyword evidence="12" id="KW-0675">Receptor</keyword>
<feature type="disulfide bond" evidence="15">
    <location>
        <begin position="39"/>
        <end position="51"/>
    </location>
</feature>
<dbReference type="PROSITE" id="PS01186">
    <property type="entry name" value="EGF_2"/>
    <property type="match status" value="1"/>
</dbReference>
<evidence type="ECO:0000313" key="18">
    <source>
        <dbReference type="Ensembl" id="ENSLLTP00000012124.1"/>
    </source>
</evidence>
<dbReference type="PANTHER" id="PTHR22722:SF11">
    <property type="entry name" value="LOW-DENSITY LIPOPROTEIN RECEPTOR-RELATED PROTEIN 2"/>
    <property type="match status" value="1"/>
</dbReference>
<accession>A0A8C5S6K2</accession>
<evidence type="ECO:0000256" key="12">
    <source>
        <dbReference type="ARBA" id="ARBA00023170"/>
    </source>
</evidence>
<proteinExistence type="predicted"/>
<dbReference type="SMART" id="SM00179">
    <property type="entry name" value="EGF_CA"/>
    <property type="match status" value="2"/>
</dbReference>
<evidence type="ECO:0000256" key="2">
    <source>
        <dbReference type="ARBA" id="ARBA00004308"/>
    </source>
</evidence>
<name>A0A8C5S6K2_LATLA</name>
<dbReference type="SUPFAM" id="SSF57424">
    <property type="entry name" value="LDL receptor-like module"/>
    <property type="match status" value="6"/>
</dbReference>
<dbReference type="FunFam" id="2.10.25.10:FF:000240">
    <property type="entry name" value="Vitamin K-dependent protein S"/>
    <property type="match status" value="1"/>
</dbReference>
<evidence type="ECO:0000256" key="4">
    <source>
        <dbReference type="ARBA" id="ARBA00022553"/>
    </source>
</evidence>
<dbReference type="InterPro" id="IPR036055">
    <property type="entry name" value="LDL_receptor-like_sf"/>
</dbReference>
<dbReference type="GO" id="GO:0005509">
    <property type="term" value="F:calcium ion binding"/>
    <property type="evidence" value="ECO:0007669"/>
    <property type="project" value="InterPro"/>
</dbReference>
<feature type="disulfide bond" evidence="15">
    <location>
        <begin position="256"/>
        <end position="274"/>
    </location>
</feature>
<keyword evidence="8" id="KW-0967">Endosome</keyword>
<evidence type="ECO:0000256" key="5">
    <source>
        <dbReference type="ARBA" id="ARBA00022692"/>
    </source>
</evidence>
<evidence type="ECO:0000256" key="14">
    <source>
        <dbReference type="ARBA" id="ARBA00046273"/>
    </source>
</evidence>
<feature type="disulfide bond" evidence="15">
    <location>
        <begin position="46"/>
        <end position="64"/>
    </location>
</feature>
<feature type="disulfide bond" evidence="15">
    <location>
        <begin position="124"/>
        <end position="136"/>
    </location>
</feature>
<dbReference type="InterPro" id="IPR002172">
    <property type="entry name" value="LDrepeatLR_classA_rpt"/>
</dbReference>
<evidence type="ECO:0000256" key="3">
    <source>
        <dbReference type="ARBA" id="ARBA00022536"/>
    </source>
</evidence>
<evidence type="ECO:0000313" key="19">
    <source>
        <dbReference type="Proteomes" id="UP000694406"/>
    </source>
</evidence>
<dbReference type="CDD" id="cd00054">
    <property type="entry name" value="EGF_CA"/>
    <property type="match status" value="1"/>
</dbReference>
<dbReference type="PRINTS" id="PR00261">
    <property type="entry name" value="LDLRECEPTOR"/>
</dbReference>
<evidence type="ECO:0000256" key="1">
    <source>
        <dbReference type="ARBA" id="ARBA00004167"/>
    </source>
</evidence>
<evidence type="ECO:0000256" key="13">
    <source>
        <dbReference type="ARBA" id="ARBA00023180"/>
    </source>
</evidence>
<dbReference type="FunFam" id="4.10.400.10:FF:000011">
    <property type="entry name" value="Low-density lipoprotein receptor-related protein 1"/>
    <property type="match status" value="2"/>
</dbReference>
<dbReference type="AlphaFoldDB" id="A0A8C5S6K2"/>
<feature type="disulfide bond" evidence="15">
    <location>
        <begin position="166"/>
        <end position="178"/>
    </location>
</feature>
<dbReference type="Proteomes" id="UP000694406">
    <property type="component" value="Unplaced"/>
</dbReference>
<keyword evidence="13" id="KW-0325">Glycoprotein</keyword>
<dbReference type="Gene3D" id="4.10.400.10">
    <property type="entry name" value="Low-density Lipoprotein Receptor"/>
    <property type="match status" value="6"/>
</dbReference>
<feature type="disulfide bond" evidence="15">
    <location>
        <begin position="131"/>
        <end position="149"/>
    </location>
</feature>
<keyword evidence="19" id="KW-1185">Reference proteome</keyword>
<dbReference type="Ensembl" id="ENSLLTT00000012598.1">
    <property type="protein sequence ID" value="ENSLLTP00000012124.1"/>
    <property type="gene ID" value="ENSLLTG00000006815.1"/>
</dbReference>
<evidence type="ECO:0000256" key="7">
    <source>
        <dbReference type="ARBA" id="ARBA00022737"/>
    </source>
</evidence>
<dbReference type="GO" id="GO:0043235">
    <property type="term" value="C:receptor complex"/>
    <property type="evidence" value="ECO:0007669"/>
    <property type="project" value="TreeGrafter"/>
</dbReference>
<dbReference type="PANTHER" id="PTHR22722">
    <property type="entry name" value="LOW-DENSITY LIPOPROTEIN RECEPTOR-RELATED PROTEIN 2-RELATED"/>
    <property type="match status" value="1"/>
</dbReference>
<dbReference type="FunFam" id="4.10.400.10:FF:000034">
    <property type="entry name" value="Low-density lipoprotein receptor-related protein 2"/>
    <property type="match status" value="1"/>
</dbReference>
<evidence type="ECO:0000256" key="9">
    <source>
        <dbReference type="ARBA" id="ARBA00022989"/>
    </source>
</evidence>
<dbReference type="InterPro" id="IPR023415">
    <property type="entry name" value="LDLR_class-A_CS"/>
</dbReference>